<dbReference type="InterPro" id="IPR023606">
    <property type="entry name" value="CoA-Trfase_III_dom_1_sf"/>
</dbReference>
<evidence type="ECO:0000256" key="1">
    <source>
        <dbReference type="ARBA" id="ARBA00022679"/>
    </source>
</evidence>
<dbReference type="AlphaFoldDB" id="A0A261SIR4"/>
<sequence length="396" mass="43100">MTENASLPLHGYRILDLTRVRSGPTAVRQLADWGADVIKVELPVEPNLETEMGGTHLGPDYQNLHRNKRSLTLNLKKQAGVEIFRRLVETADVVVENYRPEVKHRLGIDYETLKKNHPGLIYASISGFGQDGPYVKRPAYDQIIQGMTGMMSVTGLPAHGPVRAGVAIADTTAGLYCALGILMALLQRERTGAGQWVQTSLLESLLAVMDFQAARWLVAGELPVQAGNDHPTIIPTGVYDTQDGKITICASGQTMWQRLCRALDRPMWLADPRFVGNRERSANRHILNGALQAIFSGNTSAHWIDKLSREGLACGPVNTVSQAFDDPQVRHLGTRWDVMHPVLGNIGLVGQPIRSSATSSGVRSLAPTPGQHTDEVLRELGLSAAHVAELRGSGVV</sequence>
<comment type="caution">
    <text evidence="2">The sequence shown here is derived from an EMBL/GenBank/DDBJ whole genome shotgun (WGS) entry which is preliminary data.</text>
</comment>
<proteinExistence type="predicted"/>
<dbReference type="Gene3D" id="3.40.50.10540">
    <property type="entry name" value="Crotonobetainyl-coa:carnitine coa-transferase, domain 1"/>
    <property type="match status" value="1"/>
</dbReference>
<reference evidence="3" key="1">
    <citation type="submission" date="2017-05" db="EMBL/GenBank/DDBJ databases">
        <title>Complete and WGS of Bordetella genogroups.</title>
        <authorList>
            <person name="Spilker T."/>
            <person name="Lipuma J."/>
        </authorList>
    </citation>
    <scope>NUCLEOTIDE SEQUENCE [LARGE SCALE GENOMIC DNA]</scope>
    <source>
        <strain evidence="3">AU16122</strain>
    </source>
</reference>
<dbReference type="EMBL" id="NEVM01000001">
    <property type="protein sequence ID" value="OZI36931.1"/>
    <property type="molecule type" value="Genomic_DNA"/>
</dbReference>
<accession>A0A261SIR4</accession>
<dbReference type="OrthoDB" id="5294844at2"/>
<dbReference type="Gene3D" id="3.30.1540.10">
    <property type="entry name" value="formyl-coa transferase, domain 3"/>
    <property type="match status" value="1"/>
</dbReference>
<dbReference type="Proteomes" id="UP000216020">
    <property type="component" value="Unassembled WGS sequence"/>
</dbReference>
<organism evidence="2 3">
    <name type="scientific">Bordetella genomosp. 10</name>
    <dbReference type="NCBI Taxonomy" id="1416804"/>
    <lineage>
        <taxon>Bacteria</taxon>
        <taxon>Pseudomonadati</taxon>
        <taxon>Pseudomonadota</taxon>
        <taxon>Betaproteobacteria</taxon>
        <taxon>Burkholderiales</taxon>
        <taxon>Alcaligenaceae</taxon>
        <taxon>Bordetella</taxon>
    </lineage>
</organism>
<evidence type="ECO:0000313" key="2">
    <source>
        <dbReference type="EMBL" id="OZI36931.1"/>
    </source>
</evidence>
<dbReference type="GO" id="GO:0008410">
    <property type="term" value="F:CoA-transferase activity"/>
    <property type="evidence" value="ECO:0007669"/>
    <property type="project" value="TreeGrafter"/>
</dbReference>
<evidence type="ECO:0000313" key="3">
    <source>
        <dbReference type="Proteomes" id="UP000216020"/>
    </source>
</evidence>
<dbReference type="InterPro" id="IPR003673">
    <property type="entry name" value="CoA-Trfase_fam_III"/>
</dbReference>
<keyword evidence="3" id="KW-1185">Reference proteome</keyword>
<gene>
    <name evidence="2" type="ORF">CAL29_00350</name>
</gene>
<dbReference type="SUPFAM" id="SSF89796">
    <property type="entry name" value="CoA-transferase family III (CaiB/BaiF)"/>
    <property type="match status" value="1"/>
</dbReference>
<dbReference type="RefSeq" id="WP_094851039.1">
    <property type="nucleotide sequence ID" value="NZ_NEVM01000001.1"/>
</dbReference>
<dbReference type="PANTHER" id="PTHR48207">
    <property type="entry name" value="SUCCINATE--HYDROXYMETHYLGLUTARATE COA-TRANSFERASE"/>
    <property type="match status" value="1"/>
</dbReference>
<keyword evidence="1 2" id="KW-0808">Transferase</keyword>
<protein>
    <submittedName>
        <fullName evidence="2">Formyl-CoA transferase</fullName>
    </submittedName>
</protein>
<name>A0A261SIR4_9BORD</name>
<dbReference type="InterPro" id="IPR050483">
    <property type="entry name" value="CoA-transferase_III_domain"/>
</dbReference>
<dbReference type="Pfam" id="PF02515">
    <property type="entry name" value="CoA_transf_3"/>
    <property type="match status" value="1"/>
</dbReference>
<dbReference type="PANTHER" id="PTHR48207:SF3">
    <property type="entry name" value="SUCCINATE--HYDROXYMETHYLGLUTARATE COA-TRANSFERASE"/>
    <property type="match status" value="1"/>
</dbReference>
<dbReference type="InterPro" id="IPR044855">
    <property type="entry name" value="CoA-Trfase_III_dom3_sf"/>
</dbReference>